<proteinExistence type="predicted"/>
<comment type="caution">
    <text evidence="1">The sequence shown here is derived from an EMBL/GenBank/DDBJ whole genome shotgun (WGS) entry which is preliminary data.</text>
</comment>
<evidence type="ECO:0000313" key="2">
    <source>
        <dbReference type="Proteomes" id="UP000793456"/>
    </source>
</evidence>
<organism evidence="1 2">
    <name type="scientific">Larimichthys crocea</name>
    <name type="common">Large yellow croaker</name>
    <name type="synonym">Pseudosciaena crocea</name>
    <dbReference type="NCBI Taxonomy" id="215358"/>
    <lineage>
        <taxon>Eukaryota</taxon>
        <taxon>Metazoa</taxon>
        <taxon>Chordata</taxon>
        <taxon>Craniata</taxon>
        <taxon>Vertebrata</taxon>
        <taxon>Euteleostomi</taxon>
        <taxon>Actinopterygii</taxon>
        <taxon>Neopterygii</taxon>
        <taxon>Teleostei</taxon>
        <taxon>Neoteleostei</taxon>
        <taxon>Acanthomorphata</taxon>
        <taxon>Eupercaria</taxon>
        <taxon>Sciaenidae</taxon>
        <taxon>Larimichthys</taxon>
    </lineage>
</organism>
<protein>
    <submittedName>
        <fullName evidence="1">Uncharacterized protein</fullName>
    </submittedName>
</protein>
<evidence type="ECO:0000313" key="1">
    <source>
        <dbReference type="EMBL" id="TMS19078.1"/>
    </source>
</evidence>
<reference evidence="1" key="1">
    <citation type="submission" date="2018-11" db="EMBL/GenBank/DDBJ databases">
        <title>The sequence and de novo assembly of Larimichthys crocea genome using PacBio and Hi-C technologies.</title>
        <authorList>
            <person name="Xu P."/>
            <person name="Chen B."/>
            <person name="Zhou Z."/>
            <person name="Ke Q."/>
            <person name="Wu Y."/>
            <person name="Bai H."/>
            <person name="Pu F."/>
        </authorList>
    </citation>
    <scope>NUCLEOTIDE SEQUENCE</scope>
    <source>
        <tissue evidence="1">Muscle</tissue>
    </source>
</reference>
<name>A0ACD3RI22_LARCR</name>
<dbReference type="Proteomes" id="UP000793456">
    <property type="component" value="Chromosome V"/>
</dbReference>
<accession>A0ACD3RI22</accession>
<sequence length="1220" mass="135073">MNYVGQFAETVFVTVKELYRGLNPATLTGGIDVIVVRQPDGSFQCSPFHVRFGKLGVLRSKEKIVSVFLFKWILRLMENQWTLHMKLGDNGEAFFVEENENMEKKRRRKRIRSDTHLREDASSSSDEREREKEWEREGDQAGQERPAKDEPVTPLNVSKSIYYSLSEEPNEEQGPTQTRDTHPHSDGEQSPSENSVFSSRPSSPKSDSELLKSQESPGPQMQWNWGGFPTLCQSERTPVELQHISPSGNSHFRTIERQDSFDMGYEPGISCGRVGSVTVVRPQPRTQSLDLGSYGMQTTPLSKETNSHITHSTPSDLPESCAPSEKTNVDLTQALESTLGEENNRDSSSYAAALINGTDSLGSKESTTSVEHISTVTHIISPASKSSMVSVTESKNALIKESEDCTVTATSPSSTELTNPQQQGVLSEQNEQGSTSSATVSEGDSGIDPCAEGGEEEGGPGGAEGFTCYFVAGKRNHHLGPTDIYLDDLPKLDPEAAALYFPKSETEGASQQGAEQGSCSGSQSPQSVGSGAMDSGTEYLSDSTSYNMDISMSLCGQEGDTSQITKEKFMEHIVTYQDFVNNPGIIEDPSLVICINANYYNWAVAAPMVLSMATFQKNLPKSTVERLVKDKMPKKSGRWWFSWRRREMDSNQQKTSKDEQEDALASASSTVKATLDDIESDEAAGLGRTATIAPSLSTETLNVTQCITQMYRKSLRLTSEQIVRHSHITSDALGHILPQFGKDWTHKGIARLYHKIHQNGYKFLYCSARAIGMAAITKDYLQWVNDKGTVLPKGPVLLAPSSLFSALHREVIEKKPEVFKIACLSDIRDLFNPQKQPFYAAFGNRTNEDPDTKQHCCNASATMSVSETEANLSEKNYPEALALELTCPICLELFSEPVSLPCGHIYCLACLQTMGEGIDQYSCPECQTEYHGTKTLVKNFKMCSIIETYKATAGKVSPTANPDHTPVKRSGTEESTEQPFTLDQEQGKVKIEMDEPKFRLASQVTELSLKLEMAEGVLRKEKERELEVTTTNGLLREKASMLLEELTDLSRIYSAQVMQLIEEELGPGEASLGGRVSQASERTKQLRQALLRAESLLTEEDEAEFSEELQTLQPHIDELMAKPVEEEEDTIELKVNPTRACSELENMNAKLRDRFGDIQRSLRNTLNPSEVTFDPDSAHPNLSPLTGLEDSDFQRCQTAFPTLSTEVHQLLPGPQHPELL</sequence>
<keyword evidence="2" id="KW-1185">Reference proteome</keyword>
<dbReference type="EMBL" id="CM011678">
    <property type="protein sequence ID" value="TMS19078.1"/>
    <property type="molecule type" value="Genomic_DNA"/>
</dbReference>
<gene>
    <name evidence="1" type="ORF">E3U43_003399</name>
</gene>